<organism evidence="1 2">
    <name type="scientific">Sphingomonas mollis</name>
    <dbReference type="NCBI Taxonomy" id="2795726"/>
    <lineage>
        <taxon>Bacteria</taxon>
        <taxon>Pseudomonadati</taxon>
        <taxon>Pseudomonadota</taxon>
        <taxon>Alphaproteobacteria</taxon>
        <taxon>Sphingomonadales</taxon>
        <taxon>Sphingomonadaceae</taxon>
        <taxon>Sphingomonas</taxon>
    </lineage>
</organism>
<accession>A0ABS0XRM9</accession>
<reference evidence="2" key="1">
    <citation type="submission" date="2020-12" db="EMBL/GenBank/DDBJ databases">
        <title>Hymenobacter sp.</title>
        <authorList>
            <person name="Kim M.K."/>
        </authorList>
    </citation>
    <scope>NUCLEOTIDE SEQUENCE [LARGE SCALE GENOMIC DNA]</scope>
    <source>
        <strain evidence="2">BT553</strain>
    </source>
</reference>
<comment type="caution">
    <text evidence="1">The sequence shown here is derived from an EMBL/GenBank/DDBJ whole genome shotgun (WGS) entry which is preliminary data.</text>
</comment>
<keyword evidence="2" id="KW-1185">Reference proteome</keyword>
<gene>
    <name evidence="1" type="ORF">JAO74_12910</name>
</gene>
<evidence type="ECO:0000313" key="1">
    <source>
        <dbReference type="EMBL" id="MBJ6122693.1"/>
    </source>
</evidence>
<dbReference type="RefSeq" id="WP_199038683.1">
    <property type="nucleotide sequence ID" value="NZ_JAELXS010000007.1"/>
</dbReference>
<dbReference type="Proteomes" id="UP000640426">
    <property type="component" value="Unassembled WGS sequence"/>
</dbReference>
<evidence type="ECO:0000313" key="2">
    <source>
        <dbReference type="Proteomes" id="UP000640426"/>
    </source>
</evidence>
<protein>
    <submittedName>
        <fullName evidence="1">Uncharacterized protein</fullName>
    </submittedName>
</protein>
<proteinExistence type="predicted"/>
<name>A0ABS0XRM9_9SPHN</name>
<sequence length="116" mass="13067">MFVVYTALSKPSKDKIVVCVGNNPPIFFWVNTDPRFHGIGQMRLSGNDHTALTHDCYLDCSRVTTFPAHELRAARQRDPITTDLADAIVKFLETEQPATLPSAQRESICQVLREHV</sequence>
<dbReference type="EMBL" id="JAELXS010000007">
    <property type="protein sequence ID" value="MBJ6122693.1"/>
    <property type="molecule type" value="Genomic_DNA"/>
</dbReference>